<protein>
    <submittedName>
        <fullName evidence="1">Uncharacterized protein</fullName>
    </submittedName>
</protein>
<sequence>MDASSENRGGEGFRAYLPHAELRPFYLNLYQGGARRLGNDVPGIAVAGLQGGLVTSPLTSTASGQSLEPSAGPRSHMRLPAAAVTDSNAVQALALVLKPAHAPAVHPACCPASSLQVQDDEGMHSSSNPLPVDTDDCCCSHLKQAEAPATALHPPCLPCSLDHISSPNNSAHHHIHTSSCSSCCVLLHGITESYTESSQSAMVRAFSRLALALRSSVGGVGGTLLPGSGVFEIMCALWLRKLARSRCQQSVVEKSDLESNGFDASCNLPIKWELEHNSISNCSSIVNSQDPNPQSNALDFSAPELGCHDEMDSSGCHVHLRVKGRQQERAWQLLNRKLEVDISGFRAEIFEASASVMEDMVAVVLQNLGYTYQQALDCISCCMKVLKEHGWCGVEQSCNGLGIEQKLCARQIMDAQEVLLQASVRVSPQGHLSSMTRLSQHGASISGNLSSSDTAFRSCALQHTPLAPTAGFIADSVKAREAGLHVCSHILELLLRNDAVIVNN</sequence>
<evidence type="ECO:0000313" key="1">
    <source>
        <dbReference type="EMBL" id="GAX85613.1"/>
    </source>
</evidence>
<dbReference type="EMBL" id="BEGY01000180">
    <property type="protein sequence ID" value="GAX85613.1"/>
    <property type="molecule type" value="Genomic_DNA"/>
</dbReference>
<evidence type="ECO:0000313" key="2">
    <source>
        <dbReference type="Proteomes" id="UP000232323"/>
    </source>
</evidence>
<keyword evidence="2" id="KW-1185">Reference proteome</keyword>
<name>A0A250XRH7_9CHLO</name>
<proteinExistence type="predicted"/>
<gene>
    <name evidence="1" type="ORF">CEUSTIGMA_g13028.t1</name>
</gene>
<reference evidence="1 2" key="1">
    <citation type="submission" date="2017-08" db="EMBL/GenBank/DDBJ databases">
        <title>Acidophilic green algal genome provides insights into adaptation to an acidic environment.</title>
        <authorList>
            <person name="Hirooka S."/>
            <person name="Hirose Y."/>
            <person name="Kanesaki Y."/>
            <person name="Higuchi S."/>
            <person name="Fujiwara T."/>
            <person name="Onuma R."/>
            <person name="Era A."/>
            <person name="Ohbayashi R."/>
            <person name="Uzuka A."/>
            <person name="Nozaki H."/>
            <person name="Yoshikawa H."/>
            <person name="Miyagishima S.Y."/>
        </authorList>
    </citation>
    <scope>NUCLEOTIDE SEQUENCE [LARGE SCALE GENOMIC DNA]</scope>
    <source>
        <strain evidence="1 2">NIES-2499</strain>
    </source>
</reference>
<dbReference type="AlphaFoldDB" id="A0A250XRH7"/>
<accession>A0A250XRH7</accession>
<dbReference type="Proteomes" id="UP000232323">
    <property type="component" value="Unassembled WGS sequence"/>
</dbReference>
<comment type="caution">
    <text evidence="1">The sequence shown here is derived from an EMBL/GenBank/DDBJ whole genome shotgun (WGS) entry which is preliminary data.</text>
</comment>
<organism evidence="1 2">
    <name type="scientific">Chlamydomonas eustigma</name>
    <dbReference type="NCBI Taxonomy" id="1157962"/>
    <lineage>
        <taxon>Eukaryota</taxon>
        <taxon>Viridiplantae</taxon>
        <taxon>Chlorophyta</taxon>
        <taxon>core chlorophytes</taxon>
        <taxon>Chlorophyceae</taxon>
        <taxon>CS clade</taxon>
        <taxon>Chlamydomonadales</taxon>
        <taxon>Chlamydomonadaceae</taxon>
        <taxon>Chlamydomonas</taxon>
    </lineage>
</organism>